<dbReference type="CDD" id="cd00761">
    <property type="entry name" value="Glyco_tranf_GTA_type"/>
    <property type="match status" value="1"/>
</dbReference>
<dbReference type="Pfam" id="PF00535">
    <property type="entry name" value="Glycos_transf_2"/>
    <property type="match status" value="1"/>
</dbReference>
<keyword evidence="1" id="KW-0328">Glycosyltransferase</keyword>
<dbReference type="SUPFAM" id="SSF53448">
    <property type="entry name" value="Nucleotide-diphospho-sugar transferases"/>
    <property type="match status" value="1"/>
</dbReference>
<dbReference type="EMBL" id="FRAC01000006">
    <property type="protein sequence ID" value="SHJ48939.1"/>
    <property type="molecule type" value="Genomic_DNA"/>
</dbReference>
<protein>
    <submittedName>
        <fullName evidence="4">Glycosyltransferase involved in cell wall bisynthesis</fullName>
    </submittedName>
</protein>
<dbReference type="Proteomes" id="UP000184386">
    <property type="component" value="Unassembled WGS sequence"/>
</dbReference>
<evidence type="ECO:0000256" key="1">
    <source>
        <dbReference type="ARBA" id="ARBA00022676"/>
    </source>
</evidence>
<sequence length="328" mass="38946">MKEDILVSVIIPVYQAEKYLWRCVESVRKQSYKNLEILLIDDGSRDKSPAICDNLGRLDNRIRVVHQANGGISSARNTGLKYAAGSYIAFLDSDDFIQEHFIKYLLSLCIRYKAGIAACQLHIGRGSDFKGISMKGKHRVYDKKEAFFSRKMKSGVVGKLYRRKLLKDLFFPVSDHFNYEDEALTYKLIYRSDKVVLSEKPLYYYYQSAESTTRKENHYKPMDFYEVLKERIHFFADKEKELLEYSWEYLCLNLMLFYINCRRDPENTNDKEKLIKLYREAYFKMLYSRVTPLRYKLMFTCFYLAPELCAYFYNKTVIPVRKLIKIIQ</sequence>
<dbReference type="PANTHER" id="PTHR22916">
    <property type="entry name" value="GLYCOSYLTRANSFERASE"/>
    <property type="match status" value="1"/>
</dbReference>
<dbReference type="GO" id="GO:0016757">
    <property type="term" value="F:glycosyltransferase activity"/>
    <property type="evidence" value="ECO:0007669"/>
    <property type="project" value="UniProtKB-KW"/>
</dbReference>
<dbReference type="InterPro" id="IPR029044">
    <property type="entry name" value="Nucleotide-diphossugar_trans"/>
</dbReference>
<dbReference type="AlphaFoldDB" id="A0A1M6JQD9"/>
<accession>A0A1M6JQD9</accession>
<name>A0A1M6JQD9_9FIRM</name>
<dbReference type="OrthoDB" id="9807674at2"/>
<evidence type="ECO:0000313" key="4">
    <source>
        <dbReference type="EMBL" id="SHJ48939.1"/>
    </source>
</evidence>
<gene>
    <name evidence="4" type="ORF">SAMN02745136_00167</name>
</gene>
<dbReference type="RefSeq" id="WP_073271919.1">
    <property type="nucleotide sequence ID" value="NZ_FRAC01000006.1"/>
</dbReference>
<keyword evidence="5" id="KW-1185">Reference proteome</keyword>
<evidence type="ECO:0000256" key="2">
    <source>
        <dbReference type="ARBA" id="ARBA00022679"/>
    </source>
</evidence>
<keyword evidence="2 4" id="KW-0808">Transferase</keyword>
<dbReference type="Gene3D" id="3.90.550.10">
    <property type="entry name" value="Spore Coat Polysaccharide Biosynthesis Protein SpsA, Chain A"/>
    <property type="match status" value="1"/>
</dbReference>
<evidence type="ECO:0000259" key="3">
    <source>
        <dbReference type="Pfam" id="PF00535"/>
    </source>
</evidence>
<proteinExistence type="predicted"/>
<evidence type="ECO:0000313" key="5">
    <source>
        <dbReference type="Proteomes" id="UP000184386"/>
    </source>
</evidence>
<feature type="domain" description="Glycosyltransferase 2-like" evidence="3">
    <location>
        <begin position="8"/>
        <end position="170"/>
    </location>
</feature>
<dbReference type="InterPro" id="IPR001173">
    <property type="entry name" value="Glyco_trans_2-like"/>
</dbReference>
<reference evidence="4 5" key="1">
    <citation type="submission" date="2016-11" db="EMBL/GenBank/DDBJ databases">
        <authorList>
            <person name="Jaros S."/>
            <person name="Januszkiewicz K."/>
            <person name="Wedrychowicz H."/>
        </authorList>
    </citation>
    <scope>NUCLEOTIDE SEQUENCE [LARGE SCALE GENOMIC DNA]</scope>
    <source>
        <strain evidence="4 5">DSM 15929</strain>
    </source>
</reference>
<organism evidence="4 5">
    <name type="scientific">Anaerocolumna jejuensis DSM 15929</name>
    <dbReference type="NCBI Taxonomy" id="1121322"/>
    <lineage>
        <taxon>Bacteria</taxon>
        <taxon>Bacillati</taxon>
        <taxon>Bacillota</taxon>
        <taxon>Clostridia</taxon>
        <taxon>Lachnospirales</taxon>
        <taxon>Lachnospiraceae</taxon>
        <taxon>Anaerocolumna</taxon>
    </lineage>
</organism>
<dbReference type="STRING" id="1121322.SAMN02745136_00167"/>
<dbReference type="PANTHER" id="PTHR22916:SF51">
    <property type="entry name" value="GLYCOSYLTRANSFERASE EPSH-RELATED"/>
    <property type="match status" value="1"/>
</dbReference>